<dbReference type="PANTHER" id="PTHR31973:SF199">
    <property type="entry name" value="SWIM-TYPE DOMAIN-CONTAINING PROTEIN"/>
    <property type="match status" value="1"/>
</dbReference>
<dbReference type="PANTHER" id="PTHR31973">
    <property type="entry name" value="POLYPROTEIN, PUTATIVE-RELATED"/>
    <property type="match status" value="1"/>
</dbReference>
<dbReference type="SMART" id="SM00575">
    <property type="entry name" value="ZnF_PMZ"/>
    <property type="match status" value="1"/>
</dbReference>
<evidence type="ECO:0000313" key="7">
    <source>
        <dbReference type="Proteomes" id="UP001064489"/>
    </source>
</evidence>
<keyword evidence="3" id="KW-0862">Zinc</keyword>
<keyword evidence="7" id="KW-1185">Reference proteome</keyword>
<dbReference type="AlphaFoldDB" id="A0AAD5NV51"/>
<dbReference type="EMBL" id="JAJSOW010000100">
    <property type="protein sequence ID" value="KAI9185536.1"/>
    <property type="molecule type" value="Genomic_DNA"/>
</dbReference>
<gene>
    <name evidence="6" type="ORF">LWI28_008209</name>
</gene>
<reference evidence="6" key="1">
    <citation type="journal article" date="2022" name="Plant J.">
        <title>Strategies of tolerance reflected in two North American maple genomes.</title>
        <authorList>
            <person name="McEvoy S.L."/>
            <person name="Sezen U.U."/>
            <person name="Trouern-Trend A."/>
            <person name="McMahon S.M."/>
            <person name="Schaberg P.G."/>
            <person name="Yang J."/>
            <person name="Wegrzyn J.L."/>
            <person name="Swenson N.G."/>
        </authorList>
    </citation>
    <scope>NUCLEOTIDE SEQUENCE</scope>
    <source>
        <strain evidence="6">91603</strain>
    </source>
</reference>
<name>A0AAD5NV51_ACENE</name>
<proteinExistence type="predicted"/>
<accession>A0AAD5NV51</accession>
<keyword evidence="1" id="KW-0479">Metal-binding</keyword>
<reference evidence="6" key="2">
    <citation type="submission" date="2023-02" db="EMBL/GenBank/DDBJ databases">
        <authorList>
            <person name="Swenson N.G."/>
            <person name="Wegrzyn J.L."/>
            <person name="Mcevoy S.L."/>
        </authorList>
    </citation>
    <scope>NUCLEOTIDE SEQUENCE</scope>
    <source>
        <strain evidence="6">91603</strain>
        <tissue evidence="6">Leaf</tissue>
    </source>
</reference>
<comment type="caution">
    <text evidence="6">The sequence shown here is derived from an EMBL/GenBank/DDBJ whole genome shotgun (WGS) entry which is preliminary data.</text>
</comment>
<dbReference type="Pfam" id="PF04434">
    <property type="entry name" value="SWIM"/>
    <property type="match status" value="1"/>
</dbReference>
<evidence type="ECO:0000256" key="1">
    <source>
        <dbReference type="ARBA" id="ARBA00022723"/>
    </source>
</evidence>
<dbReference type="GO" id="GO:0008270">
    <property type="term" value="F:zinc ion binding"/>
    <property type="evidence" value="ECO:0007669"/>
    <property type="project" value="UniProtKB-KW"/>
</dbReference>
<sequence length="219" mass="26044">MFPNSEHRFCVRHMYNNFKSEHKGLLCKQILWAIAKCKTEQGFAQAIEKMRSKGVAVYELLVEKDPTTGQRHTSRTHQYVTCYAITYVKHSTRQFYKHVITLMEMIKNYLMKRLVKKRVEVEKWNNNIWPNVFKVVERLMLESSICHPKYSGNFHYQMRGIRDDQHIVNIDKKTCACNRWQLIGIPCIHGILALLSSNRDPIDYIHNKYKKENFIKALH</sequence>
<evidence type="ECO:0000256" key="2">
    <source>
        <dbReference type="ARBA" id="ARBA00022771"/>
    </source>
</evidence>
<protein>
    <recommendedName>
        <fullName evidence="5">SWIM-type domain-containing protein</fullName>
    </recommendedName>
</protein>
<dbReference type="PROSITE" id="PS50966">
    <property type="entry name" value="ZF_SWIM"/>
    <property type="match status" value="1"/>
</dbReference>
<evidence type="ECO:0000256" key="4">
    <source>
        <dbReference type="PROSITE-ProRule" id="PRU00325"/>
    </source>
</evidence>
<dbReference type="InterPro" id="IPR007527">
    <property type="entry name" value="Znf_SWIM"/>
</dbReference>
<evidence type="ECO:0000313" key="6">
    <source>
        <dbReference type="EMBL" id="KAI9185536.1"/>
    </source>
</evidence>
<evidence type="ECO:0000259" key="5">
    <source>
        <dbReference type="PROSITE" id="PS50966"/>
    </source>
</evidence>
<feature type="domain" description="SWIM-type" evidence="5">
    <location>
        <begin position="166"/>
        <end position="198"/>
    </location>
</feature>
<dbReference type="Proteomes" id="UP001064489">
    <property type="component" value="Chromosome 3"/>
</dbReference>
<organism evidence="6 7">
    <name type="scientific">Acer negundo</name>
    <name type="common">Box elder</name>
    <dbReference type="NCBI Taxonomy" id="4023"/>
    <lineage>
        <taxon>Eukaryota</taxon>
        <taxon>Viridiplantae</taxon>
        <taxon>Streptophyta</taxon>
        <taxon>Embryophyta</taxon>
        <taxon>Tracheophyta</taxon>
        <taxon>Spermatophyta</taxon>
        <taxon>Magnoliopsida</taxon>
        <taxon>eudicotyledons</taxon>
        <taxon>Gunneridae</taxon>
        <taxon>Pentapetalae</taxon>
        <taxon>rosids</taxon>
        <taxon>malvids</taxon>
        <taxon>Sapindales</taxon>
        <taxon>Sapindaceae</taxon>
        <taxon>Hippocastanoideae</taxon>
        <taxon>Acereae</taxon>
        <taxon>Acer</taxon>
    </lineage>
</organism>
<evidence type="ECO:0000256" key="3">
    <source>
        <dbReference type="ARBA" id="ARBA00022833"/>
    </source>
</evidence>
<keyword evidence="2 4" id="KW-0863">Zinc-finger</keyword>
<dbReference type="InterPro" id="IPR006564">
    <property type="entry name" value="Znf_PMZ"/>
</dbReference>